<dbReference type="SUPFAM" id="SSF53850">
    <property type="entry name" value="Periplasmic binding protein-like II"/>
    <property type="match status" value="1"/>
</dbReference>
<dbReference type="OrthoDB" id="8678477at2"/>
<dbReference type="InterPro" id="IPR005064">
    <property type="entry name" value="BUG"/>
</dbReference>
<feature type="signal peptide" evidence="2">
    <location>
        <begin position="1"/>
        <end position="29"/>
    </location>
</feature>
<dbReference type="Gene3D" id="3.40.190.150">
    <property type="entry name" value="Bordetella uptake gene, domain 1"/>
    <property type="match status" value="1"/>
</dbReference>
<name>A0A193G7E2_9BORD</name>
<dbReference type="KEGG" id="bfz:BAU07_01040"/>
<evidence type="ECO:0008006" key="5">
    <source>
        <dbReference type="Google" id="ProtNLM"/>
    </source>
</evidence>
<dbReference type="STRING" id="463014.BAU07_01040"/>
<dbReference type="AlphaFoldDB" id="A0A193G7E2"/>
<dbReference type="PIRSF" id="PIRSF017082">
    <property type="entry name" value="YflP"/>
    <property type="match status" value="1"/>
</dbReference>
<dbReference type="Pfam" id="PF03401">
    <property type="entry name" value="TctC"/>
    <property type="match status" value="1"/>
</dbReference>
<dbReference type="RefSeq" id="WP_066652843.1">
    <property type="nucleotide sequence ID" value="NZ_CBCSCL010000002.1"/>
</dbReference>
<protein>
    <recommendedName>
        <fullName evidence="5">ABC transporter substrate-binding protein</fullName>
    </recommendedName>
</protein>
<evidence type="ECO:0000313" key="4">
    <source>
        <dbReference type="Proteomes" id="UP000091926"/>
    </source>
</evidence>
<dbReference type="PANTHER" id="PTHR42928">
    <property type="entry name" value="TRICARBOXYLATE-BINDING PROTEIN"/>
    <property type="match status" value="1"/>
</dbReference>
<dbReference type="Proteomes" id="UP000091926">
    <property type="component" value="Chromosome"/>
</dbReference>
<comment type="similarity">
    <text evidence="1">Belongs to the UPF0065 (bug) family.</text>
</comment>
<evidence type="ECO:0000256" key="2">
    <source>
        <dbReference type="SAM" id="SignalP"/>
    </source>
</evidence>
<gene>
    <name evidence="3" type="ORF">BAU07_01040</name>
</gene>
<dbReference type="CDD" id="cd07012">
    <property type="entry name" value="PBP2_Bug_TTT"/>
    <property type="match status" value="1"/>
</dbReference>
<dbReference type="InterPro" id="IPR042100">
    <property type="entry name" value="Bug_dom1"/>
</dbReference>
<organism evidence="3 4">
    <name type="scientific">Bordetella flabilis</name>
    <dbReference type="NCBI Taxonomy" id="463014"/>
    <lineage>
        <taxon>Bacteria</taxon>
        <taxon>Pseudomonadati</taxon>
        <taxon>Pseudomonadota</taxon>
        <taxon>Betaproteobacteria</taxon>
        <taxon>Burkholderiales</taxon>
        <taxon>Alcaligenaceae</taxon>
        <taxon>Bordetella</taxon>
    </lineage>
</organism>
<evidence type="ECO:0000313" key="3">
    <source>
        <dbReference type="EMBL" id="ANN75897.1"/>
    </source>
</evidence>
<dbReference type="PANTHER" id="PTHR42928:SF5">
    <property type="entry name" value="BLR1237 PROTEIN"/>
    <property type="match status" value="1"/>
</dbReference>
<feature type="chain" id="PRO_5008258647" description="ABC transporter substrate-binding protein" evidence="2">
    <location>
        <begin position="30"/>
        <end position="328"/>
    </location>
</feature>
<proteinExistence type="inferred from homology"/>
<reference evidence="3 4" key="1">
    <citation type="submission" date="2016-06" db="EMBL/GenBank/DDBJ databases">
        <title>Complete genome sequences of Bordetella bronchialis and Bordetella flabilis.</title>
        <authorList>
            <person name="LiPuma J.J."/>
            <person name="Spilker T."/>
        </authorList>
    </citation>
    <scope>NUCLEOTIDE SEQUENCE [LARGE SCALE GENOMIC DNA]</scope>
    <source>
        <strain evidence="3 4">AU10664</strain>
    </source>
</reference>
<sequence>MRTWKNATLSGRVLLACVASAMCVGVVHAESYPDKPIRIIVPYAPGGPSDIVVRAIGRALEKEIAQPFVVENRPGANGTLGAIQVATAKPDGYELAIAPVGIFRQPYIQKTSFHPLRDLTFISALVDYSYMIAVRADSKWTNINDFITDARSHPGKYSYGTPGAFSTPHLSMDELGTRAGIRWTHIPYKSASDIVTALLGKQVDVIAGTGSSTLDQYVANGSVRVLAAISDPRSALHPEWPTLKEQGFPIVASAPFGLVGPAGMKPERVQRIADLFDKAMSDPGFRRIAKDNAIEVRYLGPQAYADYAKNTYAQEGERMPRLMQNIKP</sequence>
<dbReference type="EMBL" id="CP016172">
    <property type="protein sequence ID" value="ANN75897.1"/>
    <property type="molecule type" value="Genomic_DNA"/>
</dbReference>
<evidence type="ECO:0000256" key="1">
    <source>
        <dbReference type="ARBA" id="ARBA00006987"/>
    </source>
</evidence>
<accession>A0A193G7E2</accession>
<keyword evidence="2" id="KW-0732">Signal</keyword>
<keyword evidence="4" id="KW-1185">Reference proteome</keyword>
<dbReference type="Gene3D" id="3.40.190.10">
    <property type="entry name" value="Periplasmic binding protein-like II"/>
    <property type="match status" value="1"/>
</dbReference>